<dbReference type="Proteomes" id="UP000319812">
    <property type="component" value="Unassembled WGS sequence"/>
</dbReference>
<comment type="caution">
    <text evidence="2">The sequence shown here is derived from an EMBL/GenBank/DDBJ whole genome shotgun (WGS) entry which is preliminary data.</text>
</comment>
<organism evidence="2 3">
    <name type="scientific">Halomonas halmophila</name>
    <dbReference type="NCBI Taxonomy" id="252"/>
    <lineage>
        <taxon>Bacteria</taxon>
        <taxon>Pseudomonadati</taxon>
        <taxon>Pseudomonadota</taxon>
        <taxon>Gammaproteobacteria</taxon>
        <taxon>Oceanospirillales</taxon>
        <taxon>Halomonadaceae</taxon>
        <taxon>Halomonas</taxon>
    </lineage>
</organism>
<accession>A0A4Y4F6C0</accession>
<evidence type="ECO:0000313" key="2">
    <source>
        <dbReference type="EMBL" id="GED23404.1"/>
    </source>
</evidence>
<gene>
    <name evidence="2" type="ORF">HHA01_23810</name>
</gene>
<proteinExistence type="predicted"/>
<sequence>MNALDQQEEGHAEYQQQGTAWPHGGTGAAPGNQGPTPPAAMQGQAFQQCDECRHEAEGINLSVQEQRGIAAEPVKRGCIMAIRPRDRLPVQPSGSSRLLCAVAHYYLMTAPQRLPAGFGTEAAAAHDALG</sequence>
<dbReference type="AlphaFoldDB" id="A0A4Y4F6C0"/>
<name>A0A4Y4F6C0_9GAMM</name>
<protein>
    <submittedName>
        <fullName evidence="2">Uncharacterized protein</fullName>
    </submittedName>
</protein>
<reference evidence="2 3" key="1">
    <citation type="submission" date="2019-06" db="EMBL/GenBank/DDBJ databases">
        <title>Whole genome shotgun sequence of Halomonas halmophila NBRC 15537.</title>
        <authorList>
            <person name="Hosoyama A."/>
            <person name="Uohara A."/>
            <person name="Ohji S."/>
            <person name="Ichikawa N."/>
        </authorList>
    </citation>
    <scope>NUCLEOTIDE SEQUENCE [LARGE SCALE GENOMIC DNA]</scope>
    <source>
        <strain evidence="2 3">NBRC 15537</strain>
    </source>
</reference>
<evidence type="ECO:0000313" key="3">
    <source>
        <dbReference type="Proteomes" id="UP000319812"/>
    </source>
</evidence>
<feature type="region of interest" description="Disordered" evidence="1">
    <location>
        <begin position="1"/>
        <end position="48"/>
    </location>
</feature>
<dbReference type="EMBL" id="BJOC01000034">
    <property type="protein sequence ID" value="GED23404.1"/>
    <property type="molecule type" value="Genomic_DNA"/>
</dbReference>
<evidence type="ECO:0000256" key="1">
    <source>
        <dbReference type="SAM" id="MobiDB-lite"/>
    </source>
</evidence>
<keyword evidence="3" id="KW-1185">Reference proteome</keyword>